<feature type="domain" description="RES" evidence="1">
    <location>
        <begin position="14"/>
        <end position="140"/>
    </location>
</feature>
<evidence type="ECO:0000313" key="2">
    <source>
        <dbReference type="EMBL" id="TKS56135.1"/>
    </source>
</evidence>
<name>A0A4V6XYA5_9FLAO</name>
<gene>
    <name evidence="2" type="ORF">FCN74_08960</name>
</gene>
<reference evidence="2 3" key="1">
    <citation type="submission" date="2019-04" db="EMBL/GenBank/DDBJ databases">
        <title>Psychroflexus halotolerans sp. nov., isolated from a marine solar saltern.</title>
        <authorList>
            <person name="Feng X."/>
        </authorList>
    </citation>
    <scope>NUCLEOTIDE SEQUENCE [LARGE SCALE GENOMIC DNA]</scope>
    <source>
        <strain evidence="2 3">WDS2C27</strain>
    </source>
</reference>
<dbReference type="RefSeq" id="WP_138932252.1">
    <property type="nucleotide sequence ID" value="NZ_SWMU01000003.1"/>
</dbReference>
<dbReference type="SMART" id="SM00953">
    <property type="entry name" value="RES"/>
    <property type="match status" value="1"/>
</dbReference>
<evidence type="ECO:0000259" key="1">
    <source>
        <dbReference type="SMART" id="SM00953"/>
    </source>
</evidence>
<dbReference type="InterPro" id="IPR014914">
    <property type="entry name" value="RES_dom"/>
</dbReference>
<accession>A0A4V6XYA5</accession>
<proteinExistence type="predicted"/>
<organism evidence="2 3">
    <name type="scientific">Mesohalobacter halotolerans</name>
    <dbReference type="NCBI Taxonomy" id="1883405"/>
    <lineage>
        <taxon>Bacteria</taxon>
        <taxon>Pseudomonadati</taxon>
        <taxon>Bacteroidota</taxon>
        <taxon>Flavobacteriia</taxon>
        <taxon>Flavobacteriales</taxon>
        <taxon>Flavobacteriaceae</taxon>
        <taxon>Mesohalobacter</taxon>
    </lineage>
</organism>
<dbReference type="Proteomes" id="UP000306552">
    <property type="component" value="Unassembled WGS sequence"/>
</dbReference>
<protein>
    <submittedName>
        <fullName evidence="2">RES domain-containing protein</fullName>
    </submittedName>
</protein>
<dbReference type="AlphaFoldDB" id="A0A4V6XYA5"/>
<evidence type="ECO:0000313" key="3">
    <source>
        <dbReference type="Proteomes" id="UP000306552"/>
    </source>
</evidence>
<keyword evidence="3" id="KW-1185">Reference proteome</keyword>
<comment type="caution">
    <text evidence="2">The sequence shown here is derived from an EMBL/GenBank/DDBJ whole genome shotgun (WGS) entry which is preliminary data.</text>
</comment>
<dbReference type="OrthoDB" id="9789501at2"/>
<sequence>MEVFRLVRQKYSKSLSGKGSALSGNRWNSKGVEMIYTAQSRALAMAEVLVHLPLHQLPSDYKMMCIEIPDSLDIKTLKNKDLPKLWNALPHHMNSQKIGDNFIMQNQFIALKVPSAVVFGDFNYLINPHHKDLNRIKIQYVADFPFDQRLKSL</sequence>
<dbReference type="Pfam" id="PF08808">
    <property type="entry name" value="RES"/>
    <property type="match status" value="1"/>
</dbReference>
<dbReference type="EMBL" id="SWMU01000003">
    <property type="protein sequence ID" value="TKS56135.1"/>
    <property type="molecule type" value="Genomic_DNA"/>
</dbReference>